<keyword evidence="2" id="KW-0812">Transmembrane</keyword>
<keyword evidence="4" id="KW-1185">Reference proteome</keyword>
<feature type="transmembrane region" description="Helical" evidence="2">
    <location>
        <begin position="264"/>
        <end position="283"/>
    </location>
</feature>
<gene>
    <name evidence="3" type="ORF">GMARGA_LOCUS9233</name>
</gene>
<organism evidence="3 4">
    <name type="scientific">Gigaspora margarita</name>
    <dbReference type="NCBI Taxonomy" id="4874"/>
    <lineage>
        <taxon>Eukaryota</taxon>
        <taxon>Fungi</taxon>
        <taxon>Fungi incertae sedis</taxon>
        <taxon>Mucoromycota</taxon>
        <taxon>Glomeromycotina</taxon>
        <taxon>Glomeromycetes</taxon>
        <taxon>Diversisporales</taxon>
        <taxon>Gigasporaceae</taxon>
        <taxon>Gigaspora</taxon>
    </lineage>
</organism>
<dbReference type="Proteomes" id="UP000789901">
    <property type="component" value="Unassembled WGS sequence"/>
</dbReference>
<accession>A0ABN7UPT0</accession>
<protein>
    <submittedName>
        <fullName evidence="3">1470_t:CDS:1</fullName>
    </submittedName>
</protein>
<reference evidence="3 4" key="1">
    <citation type="submission" date="2021-06" db="EMBL/GenBank/DDBJ databases">
        <authorList>
            <person name="Kallberg Y."/>
            <person name="Tangrot J."/>
            <person name="Rosling A."/>
        </authorList>
    </citation>
    <scope>NUCLEOTIDE SEQUENCE [LARGE SCALE GENOMIC DNA]</scope>
    <source>
        <strain evidence="3 4">120-4 pot B 10/14</strain>
    </source>
</reference>
<feature type="transmembrane region" description="Helical" evidence="2">
    <location>
        <begin position="194"/>
        <end position="214"/>
    </location>
</feature>
<feature type="transmembrane region" description="Helical" evidence="2">
    <location>
        <begin position="16"/>
        <end position="35"/>
    </location>
</feature>
<feature type="compositionally biased region" description="Polar residues" evidence="1">
    <location>
        <begin position="310"/>
        <end position="325"/>
    </location>
</feature>
<feature type="region of interest" description="Disordered" evidence="1">
    <location>
        <begin position="297"/>
        <end position="325"/>
    </location>
</feature>
<evidence type="ECO:0000313" key="3">
    <source>
        <dbReference type="EMBL" id="CAG8648655.1"/>
    </source>
</evidence>
<comment type="caution">
    <text evidence="3">The sequence shown here is derived from an EMBL/GenBank/DDBJ whole genome shotgun (WGS) entry which is preliminary data.</text>
</comment>
<evidence type="ECO:0000256" key="1">
    <source>
        <dbReference type="SAM" id="MobiDB-lite"/>
    </source>
</evidence>
<proteinExistence type="predicted"/>
<name>A0ABN7UPT0_GIGMA</name>
<evidence type="ECO:0000256" key="2">
    <source>
        <dbReference type="SAM" id="Phobius"/>
    </source>
</evidence>
<keyword evidence="2" id="KW-1133">Transmembrane helix</keyword>
<keyword evidence="2" id="KW-0472">Membrane</keyword>
<evidence type="ECO:0000313" key="4">
    <source>
        <dbReference type="Proteomes" id="UP000789901"/>
    </source>
</evidence>
<feature type="transmembrane region" description="Helical" evidence="2">
    <location>
        <begin position="103"/>
        <end position="126"/>
    </location>
</feature>
<dbReference type="EMBL" id="CAJVQB010004902">
    <property type="protein sequence ID" value="CAG8648655.1"/>
    <property type="molecule type" value="Genomic_DNA"/>
</dbReference>
<feature type="transmembrane region" description="Helical" evidence="2">
    <location>
        <begin position="235"/>
        <end position="252"/>
    </location>
</feature>
<feature type="transmembrane region" description="Helical" evidence="2">
    <location>
        <begin position="138"/>
        <end position="156"/>
    </location>
</feature>
<feature type="transmembrane region" description="Helical" evidence="2">
    <location>
        <begin position="47"/>
        <end position="68"/>
    </location>
</feature>
<sequence>MSTLIDDTTYLSNPEIITSSLFLAVSLALTADSFLRAIIDKTIDPNYCLLYPINISILINEILMFFLIRASQICSNNPIDLDPSCKYTVQVSFSKCSDASSIYLYYTTLPFTRIFYFIIKPIMLYLAYKRAASVSKMFASPLSTLIAYLFIAARIAEVFMTTTFFFIDGFKCRGSYCDTLCWITCFKIYYVRDIVAPFFRIYYIIAESVFYWKLFQRTLESRKDKRVRRVIFHQSFLFTIDIIQLLAMMAYREIGRFDHQLPTYIYAELFSTAFTIFVMTKFVDRIPNLLEANSNDTNDNIELNEEDENPQLQNNDKIPQKLSSN</sequence>